<dbReference type="EMBL" id="LSMT01000092">
    <property type="protein sequence ID" value="PFX27945.1"/>
    <property type="molecule type" value="Genomic_DNA"/>
</dbReference>
<reference evidence="3" key="1">
    <citation type="journal article" date="2017" name="bioRxiv">
        <title>Comparative analysis of the genomes of Stylophora pistillata and Acropora digitifera provides evidence for extensive differences between species of corals.</title>
        <authorList>
            <person name="Voolstra C.R."/>
            <person name="Li Y."/>
            <person name="Liew Y.J."/>
            <person name="Baumgarten S."/>
            <person name="Zoccola D."/>
            <person name="Flot J.-F."/>
            <person name="Tambutte S."/>
            <person name="Allemand D."/>
            <person name="Aranda M."/>
        </authorList>
    </citation>
    <scope>NUCLEOTIDE SEQUENCE [LARGE SCALE GENOMIC DNA]</scope>
</reference>
<organism evidence="2 3">
    <name type="scientific">Stylophora pistillata</name>
    <name type="common">Smooth cauliflower coral</name>
    <dbReference type="NCBI Taxonomy" id="50429"/>
    <lineage>
        <taxon>Eukaryota</taxon>
        <taxon>Metazoa</taxon>
        <taxon>Cnidaria</taxon>
        <taxon>Anthozoa</taxon>
        <taxon>Hexacorallia</taxon>
        <taxon>Scleractinia</taxon>
        <taxon>Astrocoeniina</taxon>
        <taxon>Pocilloporidae</taxon>
        <taxon>Stylophora</taxon>
    </lineage>
</organism>
<dbReference type="Proteomes" id="UP000225706">
    <property type="component" value="Unassembled WGS sequence"/>
</dbReference>
<evidence type="ECO:0000313" key="3">
    <source>
        <dbReference type="Proteomes" id="UP000225706"/>
    </source>
</evidence>
<protein>
    <submittedName>
        <fullName evidence="2">Uncharacterized protein</fullName>
    </submittedName>
</protein>
<gene>
    <name evidence="2" type="ORF">AWC38_SpisGene7318</name>
</gene>
<dbReference type="AlphaFoldDB" id="A0A2B4SHL2"/>
<sequence>MAEKRPASPPPGFDKVEEDTWEGVKNPQRKKPVNGHTGVFAYHFDDCMCGMAGWPCCRDGTIWSCCGETDKYCRCTKKNKKAATNTQEKKN</sequence>
<accession>A0A2B4SHL2</accession>
<feature type="region of interest" description="Disordered" evidence="1">
    <location>
        <begin position="1"/>
        <end position="35"/>
    </location>
</feature>
<proteinExistence type="predicted"/>
<evidence type="ECO:0000256" key="1">
    <source>
        <dbReference type="SAM" id="MobiDB-lite"/>
    </source>
</evidence>
<comment type="caution">
    <text evidence="2">The sequence shown here is derived from an EMBL/GenBank/DDBJ whole genome shotgun (WGS) entry which is preliminary data.</text>
</comment>
<keyword evidence="3" id="KW-1185">Reference proteome</keyword>
<evidence type="ECO:0000313" key="2">
    <source>
        <dbReference type="EMBL" id="PFX27945.1"/>
    </source>
</evidence>
<name>A0A2B4SHL2_STYPI</name>